<name>A0ABD2QMV4_9PLAT</name>
<dbReference type="Proteomes" id="UP001626550">
    <property type="component" value="Unassembled WGS sequence"/>
</dbReference>
<keyword evidence="2" id="KW-1185">Reference proteome</keyword>
<reference evidence="1 2" key="1">
    <citation type="submission" date="2024-11" db="EMBL/GenBank/DDBJ databases">
        <title>Adaptive evolution of stress response genes in parasites aligns with host niche diversity.</title>
        <authorList>
            <person name="Hahn C."/>
            <person name="Resl P."/>
        </authorList>
    </citation>
    <scope>NUCLEOTIDE SEQUENCE [LARGE SCALE GENOMIC DNA]</scope>
    <source>
        <strain evidence="1">EGGRZ-B1_66</strain>
        <tissue evidence="1">Body</tissue>
    </source>
</reference>
<protein>
    <submittedName>
        <fullName evidence="1">Uncharacterized protein</fullName>
    </submittedName>
</protein>
<gene>
    <name evidence="1" type="ORF">Ciccas_000509</name>
</gene>
<accession>A0ABD2QMV4</accession>
<dbReference type="EMBL" id="JBJKFK010000027">
    <property type="protein sequence ID" value="KAL3320824.1"/>
    <property type="molecule type" value="Genomic_DNA"/>
</dbReference>
<evidence type="ECO:0000313" key="1">
    <source>
        <dbReference type="EMBL" id="KAL3320824.1"/>
    </source>
</evidence>
<sequence>MLRPWMLASSDSLSSSLEDVFIPAQLVPRTATMPRLSFLRVHEIHSPHCQMKQLDEPVPLEQLADDLAQHFCKGILPHLQEIADKGLRELFLLINLKNVPNTCTFHFNARETSSDTRVTVKENPRYTFEGEETLLEAQWSNEFESPGVKKDSANENQHLISVECRSSVNTYLLPRIVQWAAELHIRPENANFLIELDFCILN</sequence>
<proteinExistence type="predicted"/>
<dbReference type="AlphaFoldDB" id="A0ABD2QMV4"/>
<evidence type="ECO:0000313" key="2">
    <source>
        <dbReference type="Proteomes" id="UP001626550"/>
    </source>
</evidence>
<comment type="caution">
    <text evidence="1">The sequence shown here is derived from an EMBL/GenBank/DDBJ whole genome shotgun (WGS) entry which is preliminary data.</text>
</comment>
<organism evidence="1 2">
    <name type="scientific">Cichlidogyrus casuarinus</name>
    <dbReference type="NCBI Taxonomy" id="1844966"/>
    <lineage>
        <taxon>Eukaryota</taxon>
        <taxon>Metazoa</taxon>
        <taxon>Spiralia</taxon>
        <taxon>Lophotrochozoa</taxon>
        <taxon>Platyhelminthes</taxon>
        <taxon>Monogenea</taxon>
        <taxon>Monopisthocotylea</taxon>
        <taxon>Dactylogyridea</taxon>
        <taxon>Ancyrocephalidae</taxon>
        <taxon>Cichlidogyrus</taxon>
    </lineage>
</organism>